<evidence type="ECO:0000256" key="1">
    <source>
        <dbReference type="SAM" id="Phobius"/>
    </source>
</evidence>
<keyword evidence="6" id="KW-1185">Reference proteome</keyword>
<proteinExistence type="predicted"/>
<evidence type="ECO:0000313" key="5">
    <source>
        <dbReference type="EMBL" id="MDT2600291.1"/>
    </source>
</evidence>
<dbReference type="Proteomes" id="UP001252875">
    <property type="component" value="Unassembled WGS sequence"/>
</dbReference>
<feature type="signal peptide" evidence="2">
    <location>
        <begin position="1"/>
        <end position="25"/>
    </location>
</feature>
<dbReference type="InterPro" id="IPR010317">
    <property type="entry name" value="WxLIP_PGBD"/>
</dbReference>
<evidence type="ECO:0000259" key="4">
    <source>
        <dbReference type="Pfam" id="PF11797"/>
    </source>
</evidence>
<organism evidence="5 6">
    <name type="scientific">Enterococcus hulanensis</name>
    <dbReference type="NCBI Taxonomy" id="2559929"/>
    <lineage>
        <taxon>Bacteria</taxon>
        <taxon>Bacillati</taxon>
        <taxon>Bacillota</taxon>
        <taxon>Bacilli</taxon>
        <taxon>Lactobacillales</taxon>
        <taxon>Enterococcaceae</taxon>
        <taxon>Enterococcus</taxon>
    </lineage>
</organism>
<keyword evidence="1" id="KW-0472">Membrane</keyword>
<evidence type="ECO:0000259" key="3">
    <source>
        <dbReference type="Pfam" id="PF06030"/>
    </source>
</evidence>
<reference evidence="5 6" key="1">
    <citation type="submission" date="2023-03" db="EMBL/GenBank/DDBJ databases">
        <authorList>
            <person name="Shen W."/>
            <person name="Cai J."/>
        </authorList>
    </citation>
    <scope>NUCLEOTIDE SEQUENCE [LARGE SCALE GENOMIC DNA]</scope>
    <source>
        <strain evidence="5 6">D6-4</strain>
    </source>
</reference>
<evidence type="ECO:0000256" key="2">
    <source>
        <dbReference type="SAM" id="SignalP"/>
    </source>
</evidence>
<dbReference type="InterPro" id="IPR021759">
    <property type="entry name" value="WxLIP_HBD"/>
</dbReference>
<dbReference type="Pfam" id="PF11797">
    <property type="entry name" value="WxLIP_HBD"/>
    <property type="match status" value="1"/>
</dbReference>
<feature type="domain" description="WxL Interacting Protein host binding" evidence="4">
    <location>
        <begin position="174"/>
        <end position="314"/>
    </location>
</feature>
<gene>
    <name evidence="5" type="ORF">P7D85_10935</name>
</gene>
<feature type="transmembrane region" description="Helical" evidence="1">
    <location>
        <begin position="325"/>
        <end position="346"/>
    </location>
</feature>
<keyword evidence="1" id="KW-0812">Transmembrane</keyword>
<keyword evidence="1" id="KW-1133">Transmembrane helix</keyword>
<keyword evidence="2" id="KW-0732">Signal</keyword>
<name>A0ABU3F058_9ENTE</name>
<feature type="chain" id="PRO_5047101193" evidence="2">
    <location>
        <begin position="26"/>
        <end position="376"/>
    </location>
</feature>
<dbReference type="EMBL" id="JARPYI010000005">
    <property type="protein sequence ID" value="MDT2600291.1"/>
    <property type="molecule type" value="Genomic_DNA"/>
</dbReference>
<dbReference type="Pfam" id="PF06030">
    <property type="entry name" value="WxLIP_PGBD"/>
    <property type="match status" value="1"/>
</dbReference>
<sequence>MMKQTKILFSLLICLFALFGQTAFAEKTSETQEQGITESEKRAGFTVQAVLPDNQINDRISYYHLLVQPGGSQTVEVNISNNSAEKQTYRVEVIRAATNKNGLITYDEREKPADKSMQLPITDIAKPKSKEVTVDASSVGKAEIEINVPAEPFSGIALGGIRISLKSDKEDEAEQGMTVNNTYGYAIGMILTEDANSPIYGETELKLRELKPEVDYGSKVLEALIQNPHPEAMQKLEAEGKITRKGSDKVIAKNSLKNIKIAPNSVFPFQIDWGMLEVAAGEYTFTGKIKGETKSWDFKQDFTITREMAKKMNKQTAFRVIIPEWWMQAFYGVGIVTVILGLLLVSRLIKRKTRRRETSEEKNRILSSHSAILSQC</sequence>
<dbReference type="RefSeq" id="WP_311822279.1">
    <property type="nucleotide sequence ID" value="NZ_JARPYF010000005.1"/>
</dbReference>
<feature type="domain" description="WxL Interacting Protein peptidoglycan binding" evidence="3">
    <location>
        <begin position="45"/>
        <end position="164"/>
    </location>
</feature>
<evidence type="ECO:0000313" key="6">
    <source>
        <dbReference type="Proteomes" id="UP001252875"/>
    </source>
</evidence>
<accession>A0ABU3F058</accession>
<comment type="caution">
    <text evidence="5">The sequence shown here is derived from an EMBL/GenBank/DDBJ whole genome shotgun (WGS) entry which is preliminary data.</text>
</comment>
<protein>
    <submittedName>
        <fullName evidence="5">DUF916 and DUF3324 domain-containing protein</fullName>
    </submittedName>
</protein>